<sequence>MTLQKAVLGAADEMAGEQPSVIFESFVAGNRDYFVRWAYSRTGSMDDAREAANDAFLTIYKRWDVVLASENADAFARKILKDAVADILRKRDRRRYSLVGLAFDPSASPVNCAPDEEIDLVALRLQVYKAVEALPDQQRACVTEHYLLDTPVEQIARRMGITASTVRSHLAAARTTLAEAFGVHSEPSDEKGVNG</sequence>
<proteinExistence type="inferred from homology"/>
<dbReference type="PANTHER" id="PTHR43133">
    <property type="entry name" value="RNA POLYMERASE ECF-TYPE SIGMA FACTO"/>
    <property type="match status" value="1"/>
</dbReference>
<evidence type="ECO:0000256" key="1">
    <source>
        <dbReference type="ARBA" id="ARBA00010641"/>
    </source>
</evidence>
<comment type="caution">
    <text evidence="7">The sequence shown here is derived from an EMBL/GenBank/DDBJ whole genome shotgun (WGS) entry which is preliminary data.</text>
</comment>
<reference evidence="7 8" key="1">
    <citation type="submission" date="2020-12" db="EMBL/GenBank/DDBJ databases">
        <authorList>
            <person name="Kusuma A.B."/>
            <person name="Nouioui I."/>
            <person name="Goodfellow M."/>
        </authorList>
    </citation>
    <scope>NUCLEOTIDE SEQUENCE [LARGE SCALE GENOMIC DNA]</scope>
    <source>
        <strain evidence="7 8">DSM 41764</strain>
    </source>
</reference>
<dbReference type="SUPFAM" id="SSF88659">
    <property type="entry name" value="Sigma3 and sigma4 domains of RNA polymerase sigma factors"/>
    <property type="match status" value="1"/>
</dbReference>
<dbReference type="InterPro" id="IPR036388">
    <property type="entry name" value="WH-like_DNA-bd_sf"/>
</dbReference>
<dbReference type="Gene3D" id="1.10.1740.10">
    <property type="match status" value="1"/>
</dbReference>
<dbReference type="Pfam" id="PF08281">
    <property type="entry name" value="Sigma70_r4_2"/>
    <property type="match status" value="1"/>
</dbReference>
<dbReference type="InterPro" id="IPR013249">
    <property type="entry name" value="RNA_pol_sigma70_r4_t2"/>
</dbReference>
<comment type="similarity">
    <text evidence="1">Belongs to the sigma-70 factor family. ECF subfamily.</text>
</comment>
<evidence type="ECO:0000256" key="4">
    <source>
        <dbReference type="ARBA" id="ARBA00023125"/>
    </source>
</evidence>
<dbReference type="InterPro" id="IPR013324">
    <property type="entry name" value="RNA_pol_sigma_r3/r4-like"/>
</dbReference>
<dbReference type="InterPro" id="IPR039425">
    <property type="entry name" value="RNA_pol_sigma-70-like"/>
</dbReference>
<evidence type="ECO:0000313" key="7">
    <source>
        <dbReference type="EMBL" id="MBI0312013.1"/>
    </source>
</evidence>
<organism evidence="7 8">
    <name type="scientific">Streptomyces javensis</name>
    <dbReference type="NCBI Taxonomy" id="114698"/>
    <lineage>
        <taxon>Bacteria</taxon>
        <taxon>Bacillati</taxon>
        <taxon>Actinomycetota</taxon>
        <taxon>Actinomycetes</taxon>
        <taxon>Kitasatosporales</taxon>
        <taxon>Streptomycetaceae</taxon>
        <taxon>Streptomyces</taxon>
        <taxon>Streptomyces violaceusniger group</taxon>
    </lineage>
</organism>
<dbReference type="Proteomes" id="UP000638849">
    <property type="component" value="Unassembled WGS sequence"/>
</dbReference>
<evidence type="ECO:0000256" key="3">
    <source>
        <dbReference type="ARBA" id="ARBA00023082"/>
    </source>
</evidence>
<dbReference type="NCBIfam" id="TIGR02937">
    <property type="entry name" value="sigma70-ECF"/>
    <property type="match status" value="1"/>
</dbReference>
<dbReference type="Gene3D" id="1.10.10.10">
    <property type="entry name" value="Winged helix-like DNA-binding domain superfamily/Winged helix DNA-binding domain"/>
    <property type="match status" value="1"/>
</dbReference>
<dbReference type="InterPro" id="IPR014284">
    <property type="entry name" value="RNA_pol_sigma-70_dom"/>
</dbReference>
<keyword evidence="3" id="KW-0731">Sigma factor</keyword>
<dbReference type="PANTHER" id="PTHR43133:SF50">
    <property type="entry name" value="ECF RNA POLYMERASE SIGMA FACTOR SIGM"/>
    <property type="match status" value="1"/>
</dbReference>
<keyword evidence="8" id="KW-1185">Reference proteome</keyword>
<feature type="domain" description="RNA polymerase sigma factor 70 region 4 type 2" evidence="6">
    <location>
        <begin position="125"/>
        <end position="177"/>
    </location>
</feature>
<accession>A0ABS0R3Y6</accession>
<dbReference type="EMBL" id="JAEEAQ010000014">
    <property type="protein sequence ID" value="MBI0312013.1"/>
    <property type="molecule type" value="Genomic_DNA"/>
</dbReference>
<gene>
    <name evidence="7" type="ORF">JBF12_02985</name>
</gene>
<dbReference type="CDD" id="cd06171">
    <property type="entry name" value="Sigma70_r4"/>
    <property type="match status" value="1"/>
</dbReference>
<evidence type="ECO:0000313" key="8">
    <source>
        <dbReference type="Proteomes" id="UP000638849"/>
    </source>
</evidence>
<evidence type="ECO:0000256" key="2">
    <source>
        <dbReference type="ARBA" id="ARBA00023015"/>
    </source>
</evidence>
<keyword evidence="5" id="KW-0804">Transcription</keyword>
<evidence type="ECO:0000259" key="6">
    <source>
        <dbReference type="Pfam" id="PF08281"/>
    </source>
</evidence>
<dbReference type="InterPro" id="IPR013325">
    <property type="entry name" value="RNA_pol_sigma_r2"/>
</dbReference>
<name>A0ABS0R3Y6_9ACTN</name>
<keyword evidence="4" id="KW-0238">DNA-binding</keyword>
<protein>
    <submittedName>
        <fullName evidence="7">Sigma-70 family RNA polymerase sigma factor</fullName>
    </submittedName>
</protein>
<evidence type="ECO:0000256" key="5">
    <source>
        <dbReference type="ARBA" id="ARBA00023163"/>
    </source>
</evidence>
<dbReference type="SUPFAM" id="SSF88946">
    <property type="entry name" value="Sigma2 domain of RNA polymerase sigma factors"/>
    <property type="match status" value="1"/>
</dbReference>
<keyword evidence="2" id="KW-0805">Transcription regulation</keyword>
<dbReference type="RefSeq" id="WP_198275290.1">
    <property type="nucleotide sequence ID" value="NZ_BAAAIF010000069.1"/>
</dbReference>